<comment type="caution">
    <text evidence="1">The sequence shown here is derived from an EMBL/GenBank/DDBJ whole genome shotgun (WGS) entry which is preliminary data.</text>
</comment>
<dbReference type="AlphaFoldDB" id="X0XTG4"/>
<evidence type="ECO:0000313" key="1">
    <source>
        <dbReference type="EMBL" id="GAG46494.1"/>
    </source>
</evidence>
<proteinExistence type="predicted"/>
<feature type="non-terminal residue" evidence="1">
    <location>
        <position position="1"/>
    </location>
</feature>
<reference evidence="1" key="1">
    <citation type="journal article" date="2014" name="Front. Microbiol.">
        <title>High frequency of phylogenetically diverse reductive dehalogenase-homologous genes in deep subseafloor sedimentary metagenomes.</title>
        <authorList>
            <person name="Kawai M."/>
            <person name="Futagami T."/>
            <person name="Toyoda A."/>
            <person name="Takaki Y."/>
            <person name="Nishi S."/>
            <person name="Hori S."/>
            <person name="Arai W."/>
            <person name="Tsubouchi T."/>
            <person name="Morono Y."/>
            <person name="Uchiyama I."/>
            <person name="Ito T."/>
            <person name="Fujiyama A."/>
            <person name="Inagaki F."/>
            <person name="Takami H."/>
        </authorList>
    </citation>
    <scope>NUCLEOTIDE SEQUENCE</scope>
    <source>
        <strain evidence="1">Expedition CK06-06</strain>
    </source>
</reference>
<gene>
    <name evidence="1" type="ORF">S01H1_80277</name>
</gene>
<organism evidence="1">
    <name type="scientific">marine sediment metagenome</name>
    <dbReference type="NCBI Taxonomy" id="412755"/>
    <lineage>
        <taxon>unclassified sequences</taxon>
        <taxon>metagenomes</taxon>
        <taxon>ecological metagenomes</taxon>
    </lineage>
</organism>
<dbReference type="EMBL" id="BARS01054193">
    <property type="protein sequence ID" value="GAG46494.1"/>
    <property type="molecule type" value="Genomic_DNA"/>
</dbReference>
<accession>X0XTG4</accession>
<evidence type="ECO:0008006" key="2">
    <source>
        <dbReference type="Google" id="ProtNLM"/>
    </source>
</evidence>
<name>X0XTG4_9ZZZZ</name>
<protein>
    <recommendedName>
        <fullName evidence="2">Xylose isomerase-like TIM barrel domain-containing protein</fullName>
    </recommendedName>
</protein>
<sequence>RRALEETGKLMVHSHFGGRFMRKADGTVERETSPVRPPGSDWPTFLRLAGEIVEYRGHIGYELCSPVLTGHRHAGLDYALLQAELACRHMKRIIGSL</sequence>